<dbReference type="InterPro" id="IPR008969">
    <property type="entry name" value="CarboxyPept-like_regulatory"/>
</dbReference>
<organism evidence="2 3">
    <name type="scientific">Sorangium cellulosum</name>
    <name type="common">Polyangium cellulosum</name>
    <dbReference type="NCBI Taxonomy" id="56"/>
    <lineage>
        <taxon>Bacteria</taxon>
        <taxon>Pseudomonadati</taxon>
        <taxon>Myxococcota</taxon>
        <taxon>Polyangia</taxon>
        <taxon>Polyangiales</taxon>
        <taxon>Polyangiaceae</taxon>
        <taxon>Sorangium</taxon>
    </lineage>
</organism>
<accession>A0A150PNS1</accession>
<evidence type="ECO:0008006" key="4">
    <source>
        <dbReference type="Google" id="ProtNLM"/>
    </source>
</evidence>
<name>A0A150PNS1_SORCE</name>
<proteinExistence type="predicted"/>
<keyword evidence="1" id="KW-0732">Signal</keyword>
<dbReference type="SUPFAM" id="SSF49464">
    <property type="entry name" value="Carboxypeptidase regulatory domain-like"/>
    <property type="match status" value="1"/>
</dbReference>
<evidence type="ECO:0000313" key="2">
    <source>
        <dbReference type="EMBL" id="KYF57303.1"/>
    </source>
</evidence>
<feature type="chain" id="PRO_5007565771" description="Carboxypeptidase regulatory-like domain-containing protein" evidence="1">
    <location>
        <begin position="24"/>
        <end position="491"/>
    </location>
</feature>
<feature type="signal peptide" evidence="1">
    <location>
        <begin position="1"/>
        <end position="23"/>
    </location>
</feature>
<evidence type="ECO:0000256" key="1">
    <source>
        <dbReference type="SAM" id="SignalP"/>
    </source>
</evidence>
<dbReference type="AlphaFoldDB" id="A0A150PNS1"/>
<dbReference type="EMBL" id="JELY01000996">
    <property type="protein sequence ID" value="KYF57303.1"/>
    <property type="molecule type" value="Genomic_DNA"/>
</dbReference>
<sequence length="491" mass="51138">MLTWSGKAGVLMAAIAVAPGVMAGCSCGDTGGTATTASGGAGPGGGGQGTGGGDFGIGGGVLTNVGSGGAGGEGPCEGLECQQVECEGGAKTTVSGTVYDPSGKLPLYNVIVYVPNAPLDPIADGATCDQCSATLSGSPLVTALTDTKGNFVLEDVPVGEDIPIVVQVGKWRREIVLPAVEACQETPTDAGTIRLPRNQDEGHIPKIALTTGGADPLECLLHKLGISESEFTPETGSGRIHLFAGRGDAGHPVTTRYAEGLNQGVEFTPATSLWGSVDTLRQYDMVILACEGDPYIADKPETARQALFDYTSLGGRVFASHWHNVWLKRGPAPFPDTAVWDNINADPESPLTALVDTTLPKGQALSDWLVNVGASDVPGQIVINGAQHTVNDVNDEISTRWIYYDQPEPAGVQYFTFNAPIDAPEDQQCGRLVFTDIHVSAGDRTGPPFPEGCSTDELTPQEKALLFMLFDLSACIVPDDEPPPVPEPVPQ</sequence>
<gene>
    <name evidence="2" type="ORF">BE08_26495</name>
</gene>
<evidence type="ECO:0000313" key="3">
    <source>
        <dbReference type="Proteomes" id="UP000075420"/>
    </source>
</evidence>
<dbReference type="PROSITE" id="PS51257">
    <property type="entry name" value="PROKAR_LIPOPROTEIN"/>
    <property type="match status" value="1"/>
</dbReference>
<protein>
    <recommendedName>
        <fullName evidence="4">Carboxypeptidase regulatory-like domain-containing protein</fullName>
    </recommendedName>
</protein>
<comment type="caution">
    <text evidence="2">The sequence shown here is derived from an EMBL/GenBank/DDBJ whole genome shotgun (WGS) entry which is preliminary data.</text>
</comment>
<reference evidence="2 3" key="1">
    <citation type="submission" date="2014-02" db="EMBL/GenBank/DDBJ databases">
        <title>The small core and large imbalanced accessory genome model reveals a collaborative survival strategy of Sorangium cellulosum strains in nature.</title>
        <authorList>
            <person name="Han K."/>
            <person name="Peng R."/>
            <person name="Blom J."/>
            <person name="Li Y.-Z."/>
        </authorList>
    </citation>
    <scope>NUCLEOTIDE SEQUENCE [LARGE SCALE GENOMIC DNA]</scope>
    <source>
        <strain evidence="2 3">So0157-25</strain>
    </source>
</reference>
<dbReference type="Proteomes" id="UP000075420">
    <property type="component" value="Unassembled WGS sequence"/>
</dbReference>